<comment type="caution">
    <text evidence="2">The sequence shown here is derived from an EMBL/GenBank/DDBJ whole genome shotgun (WGS) entry which is preliminary data.</text>
</comment>
<dbReference type="RefSeq" id="WP_184582633.1">
    <property type="nucleotide sequence ID" value="NZ_JACHJT010000001.1"/>
</dbReference>
<evidence type="ECO:0000259" key="1">
    <source>
        <dbReference type="Pfam" id="PF08241"/>
    </source>
</evidence>
<name>A0A7W7RMV1_9ACTN</name>
<keyword evidence="2" id="KW-0489">Methyltransferase</keyword>
<dbReference type="InterPro" id="IPR013216">
    <property type="entry name" value="Methyltransf_11"/>
</dbReference>
<dbReference type="EMBL" id="JACHJT010000001">
    <property type="protein sequence ID" value="MBB4934508.1"/>
    <property type="molecule type" value="Genomic_DNA"/>
</dbReference>
<feature type="domain" description="Methyltransferase type 11" evidence="1">
    <location>
        <begin position="41"/>
        <end position="134"/>
    </location>
</feature>
<organism evidence="2 3">
    <name type="scientific">Lipingzhangella halophila</name>
    <dbReference type="NCBI Taxonomy" id="1783352"/>
    <lineage>
        <taxon>Bacteria</taxon>
        <taxon>Bacillati</taxon>
        <taxon>Actinomycetota</taxon>
        <taxon>Actinomycetes</taxon>
        <taxon>Streptosporangiales</taxon>
        <taxon>Nocardiopsidaceae</taxon>
        <taxon>Lipingzhangella</taxon>
    </lineage>
</organism>
<dbReference type="PANTHER" id="PTHR45036">
    <property type="entry name" value="METHYLTRANSFERASE LIKE 7B"/>
    <property type="match status" value="1"/>
</dbReference>
<dbReference type="PANTHER" id="PTHR45036:SF1">
    <property type="entry name" value="METHYLTRANSFERASE LIKE 7A"/>
    <property type="match status" value="1"/>
</dbReference>
<reference evidence="2 3" key="1">
    <citation type="submission" date="2020-08" db="EMBL/GenBank/DDBJ databases">
        <title>Sequencing the genomes of 1000 actinobacteria strains.</title>
        <authorList>
            <person name="Klenk H.-P."/>
        </authorList>
    </citation>
    <scope>NUCLEOTIDE SEQUENCE [LARGE SCALE GENOMIC DNA]</scope>
    <source>
        <strain evidence="2 3">DSM 102030</strain>
    </source>
</reference>
<dbReference type="InterPro" id="IPR029063">
    <property type="entry name" value="SAM-dependent_MTases_sf"/>
</dbReference>
<dbReference type="GO" id="GO:0032259">
    <property type="term" value="P:methylation"/>
    <property type="evidence" value="ECO:0007669"/>
    <property type="project" value="UniProtKB-KW"/>
</dbReference>
<dbReference type="Gene3D" id="3.40.50.150">
    <property type="entry name" value="Vaccinia Virus protein VP39"/>
    <property type="match status" value="1"/>
</dbReference>
<dbReference type="Pfam" id="PF08241">
    <property type="entry name" value="Methyltransf_11"/>
    <property type="match status" value="1"/>
</dbReference>
<dbReference type="AlphaFoldDB" id="A0A7W7RMV1"/>
<dbReference type="GO" id="GO:0008757">
    <property type="term" value="F:S-adenosylmethionine-dependent methyltransferase activity"/>
    <property type="evidence" value="ECO:0007669"/>
    <property type="project" value="InterPro"/>
</dbReference>
<evidence type="ECO:0000313" key="2">
    <source>
        <dbReference type="EMBL" id="MBB4934508.1"/>
    </source>
</evidence>
<keyword evidence="2" id="KW-0830">Ubiquinone</keyword>
<proteinExistence type="predicted"/>
<accession>A0A7W7RMV1</accession>
<protein>
    <submittedName>
        <fullName evidence="2">Ubiquinone/menaquinone biosynthesis C-methylase UbiE</fullName>
    </submittedName>
</protein>
<dbReference type="SUPFAM" id="SSF53335">
    <property type="entry name" value="S-adenosyl-L-methionine-dependent methyltransferases"/>
    <property type="match status" value="1"/>
</dbReference>
<evidence type="ECO:0000313" key="3">
    <source>
        <dbReference type="Proteomes" id="UP000523007"/>
    </source>
</evidence>
<dbReference type="CDD" id="cd02440">
    <property type="entry name" value="AdoMet_MTases"/>
    <property type="match status" value="1"/>
</dbReference>
<dbReference type="InterPro" id="IPR052356">
    <property type="entry name" value="Thiol_S-MT"/>
</dbReference>
<keyword evidence="3" id="KW-1185">Reference proteome</keyword>
<gene>
    <name evidence="2" type="ORF">F4561_005328</name>
</gene>
<dbReference type="Proteomes" id="UP000523007">
    <property type="component" value="Unassembled WGS sequence"/>
</dbReference>
<sequence length="210" mass="22462">MRHVHHPVFARLYPRINRALEHGGIGEHRQALLAGLTGDVLEIGAGTGGTFAYYPSTVGHVLAVEPEPRLRALATAAAEDAPVPITVVGGVGEELPATSESQDAVVCAMVLCSVPDPETALAEAFRVLRPGGQLRYLEHVRAETPGFVRAQRLLDATIWPRLAGGCHLGRDTVAAVERAGFHTEDLDRFLFPPSRTPSSFYARGSALRSA</sequence>
<keyword evidence="2" id="KW-0808">Transferase</keyword>